<dbReference type="PIRSF" id="PIRSF006232">
    <property type="entry name" value="Pirin"/>
    <property type="match status" value="1"/>
</dbReference>
<dbReference type="RefSeq" id="WP_307206974.1">
    <property type="nucleotide sequence ID" value="NZ_JAUSSU010000010.1"/>
</dbReference>
<keyword evidence="6" id="KW-1185">Reference proteome</keyword>
<protein>
    <submittedName>
        <fullName evidence="5">Redox-sensitive bicupin YhaK (Pirin superfamily)</fullName>
    </submittedName>
</protein>
<dbReference type="Pfam" id="PF02678">
    <property type="entry name" value="Pirin"/>
    <property type="match status" value="1"/>
</dbReference>
<comment type="caution">
    <text evidence="5">The sequence shown here is derived from an EMBL/GenBank/DDBJ whole genome shotgun (WGS) entry which is preliminary data.</text>
</comment>
<reference evidence="5 6" key="1">
    <citation type="submission" date="2023-07" db="EMBL/GenBank/DDBJ databases">
        <title>Sorghum-associated microbial communities from plants grown in Nebraska, USA.</title>
        <authorList>
            <person name="Schachtman D."/>
        </authorList>
    </citation>
    <scope>NUCLEOTIDE SEQUENCE [LARGE SCALE GENOMIC DNA]</scope>
    <source>
        <strain evidence="5 6">CC482</strain>
    </source>
</reference>
<evidence type="ECO:0000313" key="5">
    <source>
        <dbReference type="EMBL" id="MDQ0115388.1"/>
    </source>
</evidence>
<evidence type="ECO:0000259" key="3">
    <source>
        <dbReference type="Pfam" id="PF02678"/>
    </source>
</evidence>
<organism evidence="5 6">
    <name type="scientific">Paenibacillus harenae</name>
    <dbReference type="NCBI Taxonomy" id="306543"/>
    <lineage>
        <taxon>Bacteria</taxon>
        <taxon>Bacillati</taxon>
        <taxon>Bacillota</taxon>
        <taxon>Bacilli</taxon>
        <taxon>Bacillales</taxon>
        <taxon>Paenibacillaceae</taxon>
        <taxon>Paenibacillus</taxon>
    </lineage>
</organism>
<evidence type="ECO:0000256" key="2">
    <source>
        <dbReference type="RuleBase" id="RU003457"/>
    </source>
</evidence>
<feature type="domain" description="Quercetin 2,3-dioxygenase C-terminal cupin" evidence="4">
    <location>
        <begin position="155"/>
        <end position="236"/>
    </location>
</feature>
<dbReference type="Pfam" id="PF17954">
    <property type="entry name" value="Pirin_C_2"/>
    <property type="match status" value="1"/>
</dbReference>
<comment type="similarity">
    <text evidence="1 2">Belongs to the pirin family.</text>
</comment>
<dbReference type="InterPro" id="IPR012093">
    <property type="entry name" value="Pirin"/>
</dbReference>
<evidence type="ECO:0000313" key="6">
    <source>
        <dbReference type="Proteomes" id="UP001229346"/>
    </source>
</evidence>
<evidence type="ECO:0000259" key="4">
    <source>
        <dbReference type="Pfam" id="PF17954"/>
    </source>
</evidence>
<dbReference type="InterPro" id="IPR011051">
    <property type="entry name" value="RmlC_Cupin_sf"/>
</dbReference>
<dbReference type="Proteomes" id="UP001229346">
    <property type="component" value="Unassembled WGS sequence"/>
</dbReference>
<dbReference type="InterPro" id="IPR014710">
    <property type="entry name" value="RmlC-like_jellyroll"/>
</dbReference>
<name>A0ABT9U8R2_PAEHA</name>
<sequence length="237" mass="26607">MLQIHRAGDRFQSDHGWLRSSFSFSFADYYDPNNMQFGPMRVLNDDWIAPSKGFGMHPHQEMEIVTVVLNGLLEHKDSIGNTAQTTWGGIQRMSAGTGLFHSEYNRSEEESLELLQMWFLPAVTGLKPSYETTAFDTDALKEGLTLIVSGDETKQQAGRVASIHQDMSIYLSEPQKGSSHVYTAEQGRRTLLFVLEGTIDVNGDTTLFRRDSARIADEQELVLTASENSRVMLIDLP</sequence>
<dbReference type="InterPro" id="IPR041602">
    <property type="entry name" value="Quercetinase_C"/>
</dbReference>
<evidence type="ECO:0000256" key="1">
    <source>
        <dbReference type="ARBA" id="ARBA00008416"/>
    </source>
</evidence>
<proteinExistence type="inferred from homology"/>
<dbReference type="EMBL" id="JAUSSU010000010">
    <property type="protein sequence ID" value="MDQ0115388.1"/>
    <property type="molecule type" value="Genomic_DNA"/>
</dbReference>
<dbReference type="SUPFAM" id="SSF51182">
    <property type="entry name" value="RmlC-like cupins"/>
    <property type="match status" value="1"/>
</dbReference>
<gene>
    <name evidence="5" type="ORF">J2T15_004846</name>
</gene>
<feature type="domain" description="Pirin N-terminal" evidence="3">
    <location>
        <begin position="12"/>
        <end position="118"/>
    </location>
</feature>
<accession>A0ABT9U8R2</accession>
<dbReference type="PANTHER" id="PTHR43212">
    <property type="entry name" value="QUERCETIN 2,3-DIOXYGENASE"/>
    <property type="match status" value="1"/>
</dbReference>
<dbReference type="CDD" id="cd02910">
    <property type="entry name" value="cupin_Yhhw_N"/>
    <property type="match status" value="1"/>
</dbReference>
<dbReference type="PANTHER" id="PTHR43212:SF3">
    <property type="entry name" value="QUERCETIN 2,3-DIOXYGENASE"/>
    <property type="match status" value="1"/>
</dbReference>
<dbReference type="InterPro" id="IPR003829">
    <property type="entry name" value="Pirin_N_dom"/>
</dbReference>
<dbReference type="Gene3D" id="2.60.120.10">
    <property type="entry name" value="Jelly Rolls"/>
    <property type="match status" value="2"/>
</dbReference>